<sequence length="174" mass="19329">MPPINFLKISGGIFHDCCVHDVDIICWIVGEVPHTVFCLAHAFNSEIGELKDVDTVAVVMKFPSGIIGQIDLSRHAVYGYDQRIEVFGAAGMVTSDNVPALNTQLFKTGGSSQSPLKHSFPQRYADGYTEEMNHFINAIRRKESLRVSKDDVLRSWHVVDAIEKSFHSGKPVTL</sequence>
<evidence type="ECO:0000259" key="2">
    <source>
        <dbReference type="Pfam" id="PF02894"/>
    </source>
</evidence>
<dbReference type="AlphaFoldDB" id="A0AAD9R3T6"/>
<proteinExistence type="predicted"/>
<reference evidence="3" key="2">
    <citation type="journal article" date="2023" name="Science">
        <title>Genomic signatures of disease resistance in endangered staghorn corals.</title>
        <authorList>
            <person name="Vollmer S.V."/>
            <person name="Selwyn J.D."/>
            <person name="Despard B.A."/>
            <person name="Roesel C.L."/>
        </authorList>
    </citation>
    <scope>NUCLEOTIDE SEQUENCE</scope>
    <source>
        <strain evidence="3">K2</strain>
    </source>
</reference>
<keyword evidence="1" id="KW-0560">Oxidoreductase</keyword>
<reference evidence="3" key="1">
    <citation type="journal article" date="2023" name="G3 (Bethesda)">
        <title>Whole genome assembly and annotation of the endangered Caribbean coral Acropora cervicornis.</title>
        <authorList>
            <person name="Selwyn J.D."/>
            <person name="Vollmer S.V."/>
        </authorList>
    </citation>
    <scope>NUCLEOTIDE SEQUENCE</scope>
    <source>
        <strain evidence="3">K2</strain>
    </source>
</reference>
<dbReference type="PANTHER" id="PTHR42840">
    <property type="entry name" value="NAD(P)-BINDING ROSSMANN-FOLD SUPERFAMILY PROTEIN-RELATED"/>
    <property type="match status" value="1"/>
</dbReference>
<protein>
    <submittedName>
        <fullName evidence="3">Myo-inositol 2-dehydrogenase</fullName>
    </submittedName>
</protein>
<name>A0AAD9R3T6_ACRCE</name>
<dbReference type="GO" id="GO:0005737">
    <property type="term" value="C:cytoplasm"/>
    <property type="evidence" value="ECO:0007669"/>
    <property type="project" value="TreeGrafter"/>
</dbReference>
<dbReference type="Proteomes" id="UP001249851">
    <property type="component" value="Unassembled WGS sequence"/>
</dbReference>
<organism evidence="3 4">
    <name type="scientific">Acropora cervicornis</name>
    <name type="common">Staghorn coral</name>
    <dbReference type="NCBI Taxonomy" id="6130"/>
    <lineage>
        <taxon>Eukaryota</taxon>
        <taxon>Metazoa</taxon>
        <taxon>Cnidaria</taxon>
        <taxon>Anthozoa</taxon>
        <taxon>Hexacorallia</taxon>
        <taxon>Scleractinia</taxon>
        <taxon>Astrocoeniina</taxon>
        <taxon>Acroporidae</taxon>
        <taxon>Acropora</taxon>
    </lineage>
</organism>
<keyword evidence="4" id="KW-1185">Reference proteome</keyword>
<gene>
    <name evidence="3" type="ORF">P5673_002789</name>
</gene>
<dbReference type="Gene3D" id="3.30.360.10">
    <property type="entry name" value="Dihydrodipicolinate Reductase, domain 2"/>
    <property type="match status" value="1"/>
</dbReference>
<dbReference type="SUPFAM" id="SSF55347">
    <property type="entry name" value="Glyceraldehyde-3-phosphate dehydrogenase-like, C-terminal domain"/>
    <property type="match status" value="1"/>
</dbReference>
<dbReference type="InterPro" id="IPR004104">
    <property type="entry name" value="Gfo/Idh/MocA-like_OxRdtase_C"/>
</dbReference>
<evidence type="ECO:0000313" key="4">
    <source>
        <dbReference type="Proteomes" id="UP001249851"/>
    </source>
</evidence>
<dbReference type="GO" id="GO:0016491">
    <property type="term" value="F:oxidoreductase activity"/>
    <property type="evidence" value="ECO:0007669"/>
    <property type="project" value="UniProtKB-KW"/>
</dbReference>
<accession>A0AAD9R3T6</accession>
<evidence type="ECO:0000313" key="3">
    <source>
        <dbReference type="EMBL" id="KAK2572531.1"/>
    </source>
</evidence>
<comment type="caution">
    <text evidence="3">The sequence shown here is derived from an EMBL/GenBank/DDBJ whole genome shotgun (WGS) entry which is preliminary data.</text>
</comment>
<feature type="domain" description="Gfo/Idh/MocA-like oxidoreductase C-terminal" evidence="2">
    <location>
        <begin position="8"/>
        <end position="174"/>
    </location>
</feature>
<dbReference type="Pfam" id="PF02894">
    <property type="entry name" value="GFO_IDH_MocA_C"/>
    <property type="match status" value="1"/>
</dbReference>
<evidence type="ECO:0000256" key="1">
    <source>
        <dbReference type="ARBA" id="ARBA00023002"/>
    </source>
</evidence>
<dbReference type="PANTHER" id="PTHR42840:SF3">
    <property type="entry name" value="BINDING ROSSMANN FOLD OXIDOREDUCTASE, PUTATIVE (AFU_ORTHOLOGUE AFUA_2G10240)-RELATED"/>
    <property type="match status" value="1"/>
</dbReference>
<dbReference type="EMBL" id="JARQWQ010000004">
    <property type="protein sequence ID" value="KAK2572531.1"/>
    <property type="molecule type" value="Genomic_DNA"/>
</dbReference>
<dbReference type="GO" id="GO:0006740">
    <property type="term" value="P:NADPH regeneration"/>
    <property type="evidence" value="ECO:0007669"/>
    <property type="project" value="TreeGrafter"/>
</dbReference>